<comment type="function">
    <text evidence="3">Required for a late step of 50S ribosomal subunit assembly. Has GTPase activity.</text>
</comment>
<reference evidence="6 7" key="1">
    <citation type="submission" date="2007-08" db="EMBL/GenBank/DDBJ databases">
        <title>Complete sequence of Thermotoga lettingae TMO.</title>
        <authorList>
            <consortium name="US DOE Joint Genome Institute"/>
            <person name="Copeland A."/>
            <person name="Lucas S."/>
            <person name="Lapidus A."/>
            <person name="Barry K."/>
            <person name="Glavina del Rio T."/>
            <person name="Dalin E."/>
            <person name="Tice H."/>
            <person name="Pitluck S."/>
            <person name="Foster B."/>
            <person name="Bruce D."/>
            <person name="Schmutz J."/>
            <person name="Larimer F."/>
            <person name="Land M."/>
            <person name="Hauser L."/>
            <person name="Kyrpides N."/>
            <person name="Mikhailova N."/>
            <person name="Nelson K."/>
            <person name="Gogarten J.P."/>
            <person name="Noll K."/>
            <person name="Richardson P."/>
        </authorList>
    </citation>
    <scope>NUCLEOTIDE SEQUENCE [LARGE SCALE GENOMIC DNA]</scope>
    <source>
        <strain evidence="7">ATCC BAA-301 / DSM 14385 / NBRC 107922 / TMO</strain>
    </source>
</reference>
<evidence type="ECO:0000313" key="6">
    <source>
        <dbReference type="EMBL" id="ABV32850.1"/>
    </source>
</evidence>
<accession>A8F3W6</accession>
<dbReference type="HOGENOM" id="CLU_011106_1_0_0"/>
<evidence type="ECO:0000259" key="5">
    <source>
        <dbReference type="Pfam" id="PF01926"/>
    </source>
</evidence>
<comment type="similarity">
    <text evidence="3">Belongs to the TRAFAC class YlqF/YawG GTPase family. MTG1 subfamily.</text>
</comment>
<dbReference type="Pfam" id="PF01926">
    <property type="entry name" value="MMR_HSR1"/>
    <property type="match status" value="1"/>
</dbReference>
<name>A8F3W6_PSELT</name>
<proteinExistence type="inferred from homology"/>
<dbReference type="PIRSF" id="PIRSF006230">
    <property type="entry name" value="MG442"/>
    <property type="match status" value="1"/>
</dbReference>
<dbReference type="GO" id="GO:0006412">
    <property type="term" value="P:translation"/>
    <property type="evidence" value="ECO:0007669"/>
    <property type="project" value="TreeGrafter"/>
</dbReference>
<evidence type="ECO:0000313" key="7">
    <source>
        <dbReference type="Proteomes" id="UP000002016"/>
    </source>
</evidence>
<dbReference type="Gene3D" id="1.10.1580.10">
    <property type="match status" value="1"/>
</dbReference>
<dbReference type="InterPro" id="IPR006073">
    <property type="entry name" value="GTP-bd"/>
</dbReference>
<keyword evidence="7" id="KW-1185">Reference proteome</keyword>
<keyword evidence="2 3" id="KW-0342">GTP-binding</keyword>
<protein>
    <recommendedName>
        <fullName evidence="3">Ribosome biogenesis GTPase A</fullName>
    </recommendedName>
</protein>
<feature type="binding site" evidence="4">
    <location>
        <position position="155"/>
    </location>
    <ligand>
        <name>GTP</name>
        <dbReference type="ChEBI" id="CHEBI:37565"/>
    </ligand>
</feature>
<dbReference type="GO" id="GO:0003924">
    <property type="term" value="F:GTPase activity"/>
    <property type="evidence" value="ECO:0007669"/>
    <property type="project" value="TreeGrafter"/>
</dbReference>
<dbReference type="EMBL" id="CP000812">
    <property type="protein sequence ID" value="ABV32850.1"/>
    <property type="molecule type" value="Genomic_DNA"/>
</dbReference>
<evidence type="ECO:0000256" key="2">
    <source>
        <dbReference type="ARBA" id="ARBA00023134"/>
    </source>
</evidence>
<dbReference type="OrthoDB" id="9779790at2"/>
<dbReference type="RefSeq" id="WP_012002331.1">
    <property type="nucleotide sequence ID" value="NC_009828.1"/>
</dbReference>
<organism evidence="6 7">
    <name type="scientific">Pseudothermotoga lettingae (strain ATCC BAA-301 / DSM 14385 / NBRC 107922 / TMO)</name>
    <name type="common">Thermotoga lettingae</name>
    <dbReference type="NCBI Taxonomy" id="416591"/>
    <lineage>
        <taxon>Bacteria</taxon>
        <taxon>Thermotogati</taxon>
        <taxon>Thermotogota</taxon>
        <taxon>Thermotogae</taxon>
        <taxon>Thermotogales</taxon>
        <taxon>Thermotogaceae</taxon>
        <taxon>Pseudothermotoga</taxon>
    </lineage>
</organism>
<evidence type="ECO:0000256" key="1">
    <source>
        <dbReference type="ARBA" id="ARBA00022741"/>
    </source>
</evidence>
<dbReference type="AlphaFoldDB" id="A8F3W6"/>
<gene>
    <name evidence="6" type="ordered locus">Tlet_0280</name>
</gene>
<sequence length="266" mass="29708">MWYPGHMAKASKTIHRIIKDIDLVVELLDSRAPLATQAYDRKFLMGKKKVMILGKSDIADPKQTMKWKIFFESKNEKVLIFNKNTTKNYLIDFIANHADKNSLIMIVGAPNVGKSTLLNKLKGTRSAKVGAAPGITRGLQWFSAGGSLRILDTPGLLLPKLWSSDLAAKLLLTGCLIPENVPPKVLERAFEIYARRAKLEENSLQDFLERHAQKMGMILKGGIPDRERALVDFFIKLSQGKLGRFTFETVEEASAYQGNSLSSTET</sequence>
<dbReference type="CDD" id="cd01856">
    <property type="entry name" value="YlqF"/>
    <property type="match status" value="1"/>
</dbReference>
<dbReference type="GO" id="GO:0005525">
    <property type="term" value="F:GTP binding"/>
    <property type="evidence" value="ECO:0007669"/>
    <property type="project" value="UniProtKB-KW"/>
</dbReference>
<dbReference type="InterPro" id="IPR023179">
    <property type="entry name" value="GTP-bd_ortho_bundle_sf"/>
</dbReference>
<dbReference type="eggNOG" id="COG1161">
    <property type="taxonomic scope" value="Bacteria"/>
</dbReference>
<feature type="binding site" evidence="4">
    <location>
        <begin position="111"/>
        <end position="116"/>
    </location>
    <ligand>
        <name>GTP</name>
        <dbReference type="ChEBI" id="CHEBI:37565"/>
    </ligand>
</feature>
<evidence type="ECO:0000256" key="4">
    <source>
        <dbReference type="PIRSR" id="PIRSR006230-1"/>
    </source>
</evidence>
<comment type="subcellular location">
    <subcellularLocation>
        <location evidence="3">Cytoplasm</location>
    </subcellularLocation>
</comment>
<keyword evidence="3" id="KW-0963">Cytoplasm</keyword>
<dbReference type="SUPFAM" id="SSF52540">
    <property type="entry name" value="P-loop containing nucleoside triphosphate hydrolases"/>
    <property type="match status" value="1"/>
</dbReference>
<feature type="domain" description="G" evidence="5">
    <location>
        <begin position="104"/>
        <end position="157"/>
    </location>
</feature>
<dbReference type="Proteomes" id="UP000002016">
    <property type="component" value="Chromosome"/>
</dbReference>
<keyword evidence="1 3" id="KW-0547">Nucleotide-binding</keyword>
<dbReference type="KEGG" id="tle:Tlet_0280"/>
<dbReference type="PANTHER" id="PTHR45782:SF4">
    <property type="entry name" value="MITOCHONDRIAL RIBOSOME-ASSOCIATED GTPASE 1"/>
    <property type="match status" value="1"/>
</dbReference>
<dbReference type="GO" id="GO:0005737">
    <property type="term" value="C:cytoplasm"/>
    <property type="evidence" value="ECO:0007669"/>
    <property type="project" value="UniProtKB-SubCell"/>
</dbReference>
<dbReference type="PANTHER" id="PTHR45782">
    <property type="entry name" value="MITOCHONDRIAL RIBOSOME-ASSOCIATED GTPASE 1"/>
    <property type="match status" value="1"/>
</dbReference>
<dbReference type="InterPro" id="IPR016478">
    <property type="entry name" value="GTPase_MTG1"/>
</dbReference>
<reference evidence="6 7" key="2">
    <citation type="journal article" date="2009" name="Proc. Natl. Acad. Sci. U.S.A.">
        <title>On the chimeric nature, thermophilic origin, and phylogenetic placement of the Thermotogales.</title>
        <authorList>
            <person name="Zhaxybayeva O."/>
            <person name="Swithers K.S."/>
            <person name="Lapierre P."/>
            <person name="Fournier G.P."/>
            <person name="Bickhart D.M."/>
            <person name="DeBoy R.T."/>
            <person name="Nelson K.E."/>
            <person name="Nesbo C.L."/>
            <person name="Doolittle W.F."/>
            <person name="Gogarten J.P."/>
            <person name="Noll K.M."/>
        </authorList>
    </citation>
    <scope>NUCLEOTIDE SEQUENCE [LARGE SCALE GENOMIC DNA]</scope>
    <source>
        <strain evidence="7">ATCC BAA-301 / DSM 14385 / NBRC 107922 / TMO</strain>
    </source>
</reference>
<dbReference type="STRING" id="416591.Tlet_0280"/>
<evidence type="ECO:0000256" key="3">
    <source>
        <dbReference type="PIRNR" id="PIRNR006230"/>
    </source>
</evidence>
<dbReference type="Gene3D" id="3.40.50.300">
    <property type="entry name" value="P-loop containing nucleotide triphosphate hydrolases"/>
    <property type="match status" value="1"/>
</dbReference>
<dbReference type="InterPro" id="IPR027417">
    <property type="entry name" value="P-loop_NTPase"/>
</dbReference>